<dbReference type="InterPro" id="IPR019805">
    <property type="entry name" value="Heat_shock_protein_90_CS"/>
</dbReference>
<protein>
    <submittedName>
        <fullName evidence="6">Chaperone protein htpG family protein</fullName>
    </submittedName>
</protein>
<dbReference type="GO" id="GO:0005524">
    <property type="term" value="F:ATP binding"/>
    <property type="evidence" value="ECO:0000318"/>
    <property type="project" value="GO_Central"/>
</dbReference>
<dbReference type="GO" id="GO:0140662">
    <property type="term" value="F:ATP-dependent protein folding chaperone"/>
    <property type="evidence" value="ECO:0007669"/>
    <property type="project" value="InterPro"/>
</dbReference>
<evidence type="ECO:0000256" key="4">
    <source>
        <dbReference type="ARBA" id="ARBA00023016"/>
    </source>
</evidence>
<dbReference type="Gene3D" id="1.25.40.10">
    <property type="entry name" value="Tetratricopeptide repeat domain"/>
    <property type="match status" value="1"/>
</dbReference>
<keyword evidence="2" id="KW-0547">Nucleotide-binding</keyword>
<dbReference type="HAMAP" id="MF_00505">
    <property type="entry name" value="HSP90"/>
    <property type="match status" value="1"/>
</dbReference>
<dbReference type="Gene3D" id="3.30.230.80">
    <property type="match status" value="1"/>
</dbReference>
<dbReference type="InterPro" id="IPR001404">
    <property type="entry name" value="Hsp90_fam"/>
</dbReference>
<dbReference type="FunFam" id="3.30.230.80:FF:000005">
    <property type="entry name" value="heat shock protein 90-5, chloroplastic"/>
    <property type="match status" value="1"/>
</dbReference>
<dbReference type="SUPFAM" id="SSF54211">
    <property type="entry name" value="Ribosomal protein S5 domain 2-like"/>
    <property type="match status" value="1"/>
</dbReference>
<keyword evidence="4" id="KW-0346">Stress response</keyword>
<dbReference type="Gene3D" id="3.40.50.11260">
    <property type="match status" value="1"/>
</dbReference>
<dbReference type="InterPro" id="IPR037196">
    <property type="entry name" value="HSP90_C"/>
</dbReference>
<dbReference type="GO" id="GO:0048471">
    <property type="term" value="C:perinuclear region of cytoplasm"/>
    <property type="evidence" value="ECO:0000318"/>
    <property type="project" value="GO_Central"/>
</dbReference>
<dbReference type="GO" id="GO:0032991">
    <property type="term" value="C:protein-containing complex"/>
    <property type="evidence" value="ECO:0000318"/>
    <property type="project" value="GO_Central"/>
</dbReference>
<comment type="similarity">
    <text evidence="1">Belongs to the heat shock protein 90 family.</text>
</comment>
<dbReference type="GO" id="GO:0005829">
    <property type="term" value="C:cytosol"/>
    <property type="evidence" value="ECO:0000318"/>
    <property type="project" value="GO_Central"/>
</dbReference>
<dbReference type="CDD" id="cd16927">
    <property type="entry name" value="HATPase_Hsp90-like"/>
    <property type="match status" value="1"/>
</dbReference>
<dbReference type="InterPro" id="IPR020575">
    <property type="entry name" value="Hsp90_N"/>
</dbReference>
<keyword evidence="7" id="KW-1185">Reference proteome</keyword>
<dbReference type="GO" id="GO:0006457">
    <property type="term" value="P:protein folding"/>
    <property type="evidence" value="ECO:0000318"/>
    <property type="project" value="GO_Central"/>
</dbReference>
<dbReference type="PROSITE" id="PS00298">
    <property type="entry name" value="HSP90"/>
    <property type="match status" value="1"/>
</dbReference>
<dbReference type="STRING" id="29655.A0A0K9NT66"/>
<dbReference type="SUPFAM" id="SSF110942">
    <property type="entry name" value="HSP90 C-terminal domain"/>
    <property type="match status" value="1"/>
</dbReference>
<dbReference type="GO" id="GO:0016887">
    <property type="term" value="F:ATP hydrolysis activity"/>
    <property type="evidence" value="ECO:0000318"/>
    <property type="project" value="GO_Central"/>
</dbReference>
<dbReference type="GO" id="GO:0005886">
    <property type="term" value="C:plasma membrane"/>
    <property type="evidence" value="ECO:0000318"/>
    <property type="project" value="GO_Central"/>
</dbReference>
<dbReference type="InterPro" id="IPR011990">
    <property type="entry name" value="TPR-like_helical_dom_sf"/>
</dbReference>
<dbReference type="SUPFAM" id="SSF48452">
    <property type="entry name" value="TPR-like"/>
    <property type="match status" value="1"/>
</dbReference>
<evidence type="ECO:0000256" key="3">
    <source>
        <dbReference type="ARBA" id="ARBA00022840"/>
    </source>
</evidence>
<name>A0A0K9NT66_ZOSMR</name>
<dbReference type="FunFam" id="3.30.565.10:FF:000024">
    <property type="entry name" value="heat shock protein 90-5, chloroplastic"/>
    <property type="match status" value="1"/>
</dbReference>
<evidence type="ECO:0000256" key="1">
    <source>
        <dbReference type="ARBA" id="ARBA00008239"/>
    </source>
</evidence>
<dbReference type="PRINTS" id="PR00775">
    <property type="entry name" value="HEATSHOCK90"/>
</dbReference>
<evidence type="ECO:0000313" key="6">
    <source>
        <dbReference type="EMBL" id="KMZ59979.1"/>
    </source>
</evidence>
<dbReference type="OrthoDB" id="28737at2759"/>
<dbReference type="InterPro" id="IPR036890">
    <property type="entry name" value="HATPase_C_sf"/>
</dbReference>
<dbReference type="EMBL" id="LFYR01001680">
    <property type="protein sequence ID" value="KMZ59979.1"/>
    <property type="molecule type" value="Genomic_DNA"/>
</dbReference>
<dbReference type="SUPFAM" id="SSF55874">
    <property type="entry name" value="ATPase domain of HSP90 chaperone/DNA topoisomerase II/histidine kinase"/>
    <property type="match status" value="1"/>
</dbReference>
<organism evidence="6 7">
    <name type="scientific">Zostera marina</name>
    <name type="common">Eelgrass</name>
    <dbReference type="NCBI Taxonomy" id="29655"/>
    <lineage>
        <taxon>Eukaryota</taxon>
        <taxon>Viridiplantae</taxon>
        <taxon>Streptophyta</taxon>
        <taxon>Embryophyta</taxon>
        <taxon>Tracheophyta</taxon>
        <taxon>Spermatophyta</taxon>
        <taxon>Magnoliopsida</taxon>
        <taxon>Liliopsida</taxon>
        <taxon>Zosteraceae</taxon>
        <taxon>Zostera</taxon>
    </lineage>
</organism>
<dbReference type="Gene3D" id="3.30.565.10">
    <property type="entry name" value="Histidine kinase-like ATPase, C-terminal domain"/>
    <property type="match status" value="1"/>
</dbReference>
<dbReference type="GO" id="GO:0009570">
    <property type="term" value="C:chloroplast stroma"/>
    <property type="evidence" value="ECO:0000318"/>
    <property type="project" value="GO_Central"/>
</dbReference>
<dbReference type="Proteomes" id="UP000036987">
    <property type="component" value="Unassembled WGS sequence"/>
</dbReference>
<proteinExistence type="inferred from homology"/>
<accession>A0A0K9NT66</accession>
<dbReference type="GO" id="GO:0051082">
    <property type="term" value="F:unfolded protein binding"/>
    <property type="evidence" value="ECO:0000318"/>
    <property type="project" value="GO_Central"/>
</dbReference>
<gene>
    <name evidence="6" type="ORF">ZOSMA_62G00090</name>
</gene>
<comment type="caution">
    <text evidence="6">The sequence shown here is derived from an EMBL/GenBank/DDBJ whole genome shotgun (WGS) entry which is preliminary data.</text>
</comment>
<dbReference type="Pfam" id="PF13589">
    <property type="entry name" value="HATPase_c_3"/>
    <property type="match status" value="1"/>
</dbReference>
<dbReference type="GO" id="GO:0050821">
    <property type="term" value="P:protein stabilization"/>
    <property type="evidence" value="ECO:0000318"/>
    <property type="project" value="GO_Central"/>
</dbReference>
<keyword evidence="5" id="KW-0143">Chaperone</keyword>
<dbReference type="Gene3D" id="1.20.120.790">
    <property type="entry name" value="Heat shock protein 90, C-terminal domain"/>
    <property type="match status" value="1"/>
</dbReference>
<evidence type="ECO:0000313" key="7">
    <source>
        <dbReference type="Proteomes" id="UP000036987"/>
    </source>
</evidence>
<evidence type="ECO:0000256" key="5">
    <source>
        <dbReference type="ARBA" id="ARBA00023186"/>
    </source>
</evidence>
<dbReference type="Pfam" id="PF00183">
    <property type="entry name" value="HSP90"/>
    <property type="match status" value="1"/>
</dbReference>
<reference evidence="7" key="1">
    <citation type="journal article" date="2016" name="Nature">
        <title>The genome of the seagrass Zostera marina reveals angiosperm adaptation to the sea.</title>
        <authorList>
            <person name="Olsen J.L."/>
            <person name="Rouze P."/>
            <person name="Verhelst B."/>
            <person name="Lin Y.-C."/>
            <person name="Bayer T."/>
            <person name="Collen J."/>
            <person name="Dattolo E."/>
            <person name="De Paoli E."/>
            <person name="Dittami S."/>
            <person name="Maumus F."/>
            <person name="Michel G."/>
            <person name="Kersting A."/>
            <person name="Lauritano C."/>
            <person name="Lohaus R."/>
            <person name="Toepel M."/>
            <person name="Tonon T."/>
            <person name="Vanneste K."/>
            <person name="Amirebrahimi M."/>
            <person name="Brakel J."/>
            <person name="Bostroem C."/>
            <person name="Chovatia M."/>
            <person name="Grimwood J."/>
            <person name="Jenkins J.W."/>
            <person name="Jueterbock A."/>
            <person name="Mraz A."/>
            <person name="Stam W.T."/>
            <person name="Tice H."/>
            <person name="Bornberg-Bauer E."/>
            <person name="Green P.J."/>
            <person name="Pearson G.A."/>
            <person name="Procaccini G."/>
            <person name="Duarte C.M."/>
            <person name="Schmutz J."/>
            <person name="Reusch T.B.H."/>
            <person name="Van de Peer Y."/>
        </authorList>
    </citation>
    <scope>NUCLEOTIDE SEQUENCE [LARGE SCALE GENOMIC DNA]</scope>
    <source>
        <strain evidence="7">cv. Finnish</strain>
    </source>
</reference>
<dbReference type="FunFam" id="3.40.50.11260:FF:000005">
    <property type="entry name" value="Heat shock protein 90"/>
    <property type="match status" value="1"/>
</dbReference>
<evidence type="ECO:0000256" key="2">
    <source>
        <dbReference type="ARBA" id="ARBA00022741"/>
    </source>
</evidence>
<dbReference type="GO" id="GO:0034605">
    <property type="term" value="P:cellular response to heat"/>
    <property type="evidence" value="ECO:0000318"/>
    <property type="project" value="GO_Central"/>
</dbReference>
<keyword evidence="3" id="KW-0067">ATP-binding</keyword>
<sequence length="1015" mass="116145">MLQMFDVSSALQLASSISPILHGSNGRLTAGFGFSFPRRVSRKSFSATSNLRWKVGVKWSPISVRCAVSTFEEASGEMFEYQAEVSRMDLIVHRLYSHKEVFLRELVSNASDALDKLRFVSITDPSFISDASELFIRIKPDLDNGTITITDSGIGMTREELINCLGTIAEIGTSKLPKTFKENKDTRANNDLIGQFGVGFHSTFLVANKVVVSSKSPRSDKQYVWEAVADSGACVIKEESDPEKLLPRGTQITLYLRPDDKFDFSDSTKIRELVKNYSHFVSFPIYTWQEKSRTVEVKDKEPIKEGQELKAENENKKTVTEKYWDWELANETKPIWMHNPKDIEKNVYNEFYKMTFNEFLDPLRYTHFTNEEEVEFRSVLFIPEMAPLNNKDTVNDMKKNIRLYVKRVFISDDFDGELFPRYLSFVKGVVDSNDLSLNVSQEILQESRMVRIMRKRLVKKTFDMIDEIAKSEDKEDYKKFWDNFGKLIKLGCIEDSGNHKRLAPLLRFHSSKSGEEMISLDSYIDNMSENQKVIFYLSTESLKSAKSAPFMEKLAQKDIEVLYLVDPIDEVSIQNLQTYKEKKFFDISNEHLELDDEDEVKERESQQECNLLGDLIKQLGEKVAKVQISKRLSSSPTVLVSGKFGWSANMERLMKAQTPGDTSSMEFMRGRKILEIYPDHPIDLNAACKSDPDSVKCNSNFSFSRRLPLFQFRQKVSPCSFSFLLPNTSAIKTFAVNCSSRRPEGRHRRGKPNNPLDFFFKPVVITIAVTATAAIVLSGRGNPNVPAYSGMSDSDTLLDLSSVDEQRKIELLQKKIEDLVRKGKLSDAFAVVDDMIAIRPRDNEGHLLKAHLYYHGGFFESARVIFEAILKKDPLVVEAYHGLMMIAAQEDNKNSGGNLQRVLDGIESAMETCKVENWRDDLRDFKLLMSQVAVMNGNYDNAITLYSELIDDDPKDFRPYLCQGVVYTLLSREDEADKNFSKYKTLVPKDHPYAKYFERDMTVMKSFGQQRPTVE</sequence>
<dbReference type="NCBIfam" id="NF003555">
    <property type="entry name" value="PRK05218.1"/>
    <property type="match status" value="1"/>
</dbReference>
<dbReference type="PANTHER" id="PTHR11528">
    <property type="entry name" value="HEAT SHOCK PROTEIN 90 FAMILY MEMBER"/>
    <property type="match status" value="1"/>
</dbReference>
<dbReference type="AlphaFoldDB" id="A0A0K9NT66"/>
<dbReference type="InterPro" id="IPR020568">
    <property type="entry name" value="Ribosomal_Su5_D2-typ_SF"/>
</dbReference>